<evidence type="ECO:0000256" key="6">
    <source>
        <dbReference type="RuleBase" id="RU004241"/>
    </source>
</evidence>
<dbReference type="Pfam" id="PF00141">
    <property type="entry name" value="peroxidase"/>
    <property type="match status" value="1"/>
</dbReference>
<gene>
    <name evidence="8" type="ORF">TSPGSL018_15</name>
</gene>
<evidence type="ECO:0000256" key="2">
    <source>
        <dbReference type="ARBA" id="ARBA00022617"/>
    </source>
</evidence>
<keyword evidence="3" id="KW-0479">Metal-binding</keyword>
<dbReference type="GO" id="GO:0042744">
    <property type="term" value="P:hydrogen peroxide catabolic process"/>
    <property type="evidence" value="ECO:0007669"/>
    <property type="project" value="TreeGrafter"/>
</dbReference>
<dbReference type="Gene3D" id="1.10.520.10">
    <property type="match status" value="1"/>
</dbReference>
<dbReference type="InterPro" id="IPR002207">
    <property type="entry name" value="Peroxidase_I"/>
</dbReference>
<dbReference type="InterPro" id="IPR019794">
    <property type="entry name" value="Peroxidases_AS"/>
</dbReference>
<dbReference type="Gene3D" id="1.10.420.10">
    <property type="entry name" value="Peroxidase, domain 2"/>
    <property type="match status" value="1"/>
</dbReference>
<dbReference type="EMBL" id="GBEZ01013688">
    <property type="protein sequence ID" value="JAC72320.1"/>
    <property type="molecule type" value="Transcribed_RNA"/>
</dbReference>
<evidence type="ECO:0000256" key="3">
    <source>
        <dbReference type="ARBA" id="ARBA00022723"/>
    </source>
</evidence>
<dbReference type="PROSITE" id="PS50873">
    <property type="entry name" value="PEROXIDASE_4"/>
    <property type="match status" value="1"/>
</dbReference>
<keyword evidence="5" id="KW-0408">Iron</keyword>
<feature type="domain" description="Plant heme peroxidase family profile" evidence="7">
    <location>
        <begin position="85"/>
        <end position="302"/>
    </location>
</feature>
<evidence type="ECO:0000259" key="7">
    <source>
        <dbReference type="PROSITE" id="PS50873"/>
    </source>
</evidence>
<dbReference type="PRINTS" id="PR00459">
    <property type="entry name" value="ASPEROXIDASE"/>
</dbReference>
<name>A0A061RNQ9_9CHLO</name>
<dbReference type="GO" id="GO:0020037">
    <property type="term" value="F:heme binding"/>
    <property type="evidence" value="ECO:0007669"/>
    <property type="project" value="InterPro"/>
</dbReference>
<protein>
    <submittedName>
        <fullName evidence="8">L-ascorbate peroxidase</fullName>
    </submittedName>
</protein>
<dbReference type="GO" id="GO:0046872">
    <property type="term" value="F:metal ion binding"/>
    <property type="evidence" value="ECO:0007669"/>
    <property type="project" value="UniProtKB-KW"/>
</dbReference>
<comment type="similarity">
    <text evidence="6">Belongs to the peroxidase family.</text>
</comment>
<dbReference type="PANTHER" id="PTHR31356:SF8">
    <property type="entry name" value="L-ASCORBATE PEROXIDASE 6-RELATED"/>
    <property type="match status" value="1"/>
</dbReference>
<accession>A0A061RNQ9</accession>
<evidence type="ECO:0000256" key="1">
    <source>
        <dbReference type="ARBA" id="ARBA00022559"/>
    </source>
</evidence>
<dbReference type="InterPro" id="IPR002016">
    <property type="entry name" value="Haem_peroxidase"/>
</dbReference>
<keyword evidence="4" id="KW-0560">Oxidoreductase</keyword>
<dbReference type="PANTHER" id="PTHR31356">
    <property type="entry name" value="THYLAKOID LUMENAL 29 KDA PROTEIN, CHLOROPLASTIC-RELATED"/>
    <property type="match status" value="1"/>
</dbReference>
<dbReference type="AlphaFoldDB" id="A0A061RNQ9"/>
<evidence type="ECO:0000256" key="5">
    <source>
        <dbReference type="ARBA" id="ARBA00023004"/>
    </source>
</evidence>
<dbReference type="SUPFAM" id="SSF48113">
    <property type="entry name" value="Heme-dependent peroxidases"/>
    <property type="match status" value="1"/>
</dbReference>
<proteinExistence type="inferred from homology"/>
<dbReference type="PRINTS" id="PR00458">
    <property type="entry name" value="PEROXIDASE"/>
</dbReference>
<evidence type="ECO:0000256" key="4">
    <source>
        <dbReference type="ARBA" id="ARBA00023002"/>
    </source>
</evidence>
<dbReference type="GO" id="GO:0004601">
    <property type="term" value="F:peroxidase activity"/>
    <property type="evidence" value="ECO:0007669"/>
    <property type="project" value="UniProtKB-KW"/>
</dbReference>
<dbReference type="GO" id="GO:0034599">
    <property type="term" value="P:cellular response to oxidative stress"/>
    <property type="evidence" value="ECO:0007669"/>
    <property type="project" value="InterPro"/>
</dbReference>
<reference evidence="8" key="1">
    <citation type="submission" date="2014-05" db="EMBL/GenBank/DDBJ databases">
        <title>The transcriptome of the halophilic microalga Tetraselmis sp. GSL018 isolated from the Great Salt Lake, Utah.</title>
        <authorList>
            <person name="Jinkerson R.E."/>
            <person name="D'Adamo S."/>
            <person name="Posewitz M.C."/>
        </authorList>
    </citation>
    <scope>NUCLEOTIDE SEQUENCE</scope>
    <source>
        <strain evidence="8">GSL018</strain>
    </source>
</reference>
<dbReference type="InterPro" id="IPR010255">
    <property type="entry name" value="Haem_peroxidase_sf"/>
</dbReference>
<dbReference type="InterPro" id="IPR044831">
    <property type="entry name" value="Ccp1-like"/>
</dbReference>
<dbReference type="PROSITE" id="PS00436">
    <property type="entry name" value="PEROXIDASE_2"/>
    <property type="match status" value="1"/>
</dbReference>
<sequence length="302" mass="32430">MLRVTSLSVKKPLPVKRPGRSAVVCSLSSEICAGTSRRLILGASFSCVLASGCPSPSFSTTLSLTSEEKTIVENAFKECVTTVKAPAVLRVLFHDAGTFDISSMDGGANASVRFELDRPENKGLKRGLSCIEKVYSVVQTTSAGQKLSFADTIALAAAYAVGSTKGPRIEMPIGRADATEADPEGRLPDETAPISELKSNFKQKGFTVKEFVALCGSHTLGNKGFGDPAVFDNEYYKILLNQPWNDPSNEMGKMIGLPSDRVLITDEECLELVHMYAKDKDLFFADFSSALVKLSALGTALR</sequence>
<dbReference type="GO" id="GO:0000302">
    <property type="term" value="P:response to reactive oxygen species"/>
    <property type="evidence" value="ECO:0007669"/>
    <property type="project" value="TreeGrafter"/>
</dbReference>
<keyword evidence="1 8" id="KW-0575">Peroxidase</keyword>
<keyword evidence="2" id="KW-0349">Heme</keyword>
<organism evidence="8">
    <name type="scientific">Tetraselmis sp. GSL018</name>
    <dbReference type="NCBI Taxonomy" id="582737"/>
    <lineage>
        <taxon>Eukaryota</taxon>
        <taxon>Viridiplantae</taxon>
        <taxon>Chlorophyta</taxon>
        <taxon>core chlorophytes</taxon>
        <taxon>Chlorodendrophyceae</taxon>
        <taxon>Chlorodendrales</taxon>
        <taxon>Chlorodendraceae</taxon>
        <taxon>Tetraselmis</taxon>
    </lineage>
</organism>
<evidence type="ECO:0000313" key="8">
    <source>
        <dbReference type="EMBL" id="JAC72320.1"/>
    </source>
</evidence>